<sequence length="498" mass="51396">MAPERSSRPGGFGLPGLRDSAPTTASRTAGDDAPSRAEVQQRVHSLYDRAETDSGTFNATRAMAVGNRRRHDPPLDRERRRVDPTLDAIARQWFDAARASLGPTVPAALPADRLPERVVESWPELPAQRAGDDLDSRERVTNGRLLPELTAGPAGRAPARPLELTAGPAERAPDRPLELAAGPVAALPAAPEPHQETPALKALPAPATKPSPSPLRNSKEQSRRKLAAARELLAQHTAQHSTRLPALQPVTADTVRPVAGGQAEWQQPSVLGTGMPGAPLGVSPALAAATPVVAAMPLVTDALAATTAFVAPDVFRGIDTLTGTVPADAFTGTLGADAFATPDTPDSFAAGAFAATDTFATATGADVSVGFGAVPVTGYETKAAKALTFARAQIGRPCVRGAAGPDSYDAPGLTQAAWKAAGVVLPRTAQDQAALGTAIPLTDIRPGDLIFFYDTNGHVGVYAGDAMMIHAPGPGACIREESIFFAGNAAIHAAARPA</sequence>
<comment type="similarity">
    <text evidence="1">Belongs to the peptidase C40 family.</text>
</comment>
<evidence type="ECO:0000256" key="5">
    <source>
        <dbReference type="SAM" id="MobiDB-lite"/>
    </source>
</evidence>
<dbReference type="InterPro" id="IPR051794">
    <property type="entry name" value="PG_Endopeptidase_C40"/>
</dbReference>
<keyword evidence="4" id="KW-0788">Thiol protease</keyword>
<gene>
    <name evidence="7" type="ORF">VXC91_05605</name>
</gene>
<dbReference type="Proteomes" id="UP001333996">
    <property type="component" value="Unassembled WGS sequence"/>
</dbReference>
<feature type="compositionally biased region" description="Low complexity" evidence="5">
    <location>
        <begin position="197"/>
        <end position="206"/>
    </location>
</feature>
<dbReference type="SUPFAM" id="SSF54001">
    <property type="entry name" value="Cysteine proteinases"/>
    <property type="match status" value="1"/>
</dbReference>
<evidence type="ECO:0000256" key="4">
    <source>
        <dbReference type="ARBA" id="ARBA00022807"/>
    </source>
</evidence>
<keyword evidence="8" id="KW-1185">Reference proteome</keyword>
<dbReference type="Pfam" id="PF00877">
    <property type="entry name" value="NLPC_P60"/>
    <property type="match status" value="1"/>
</dbReference>
<evidence type="ECO:0000313" key="7">
    <source>
        <dbReference type="EMBL" id="MED7821473.1"/>
    </source>
</evidence>
<dbReference type="PANTHER" id="PTHR47359">
    <property type="entry name" value="PEPTIDOGLYCAN DL-ENDOPEPTIDASE CWLO"/>
    <property type="match status" value="1"/>
</dbReference>
<accession>A0ABU7FBN4</accession>
<dbReference type="InterPro" id="IPR038765">
    <property type="entry name" value="Papain-like_cys_pep_sf"/>
</dbReference>
<evidence type="ECO:0000313" key="8">
    <source>
        <dbReference type="Proteomes" id="UP001333996"/>
    </source>
</evidence>
<dbReference type="EMBL" id="JAYWVC010000010">
    <property type="protein sequence ID" value="MED7821473.1"/>
    <property type="molecule type" value="Genomic_DNA"/>
</dbReference>
<dbReference type="InterPro" id="IPR000064">
    <property type="entry name" value="NLP_P60_dom"/>
</dbReference>
<protein>
    <submittedName>
        <fullName evidence="7">NlpC/P60 family protein</fullName>
    </submittedName>
</protein>
<dbReference type="RefSeq" id="WP_329505540.1">
    <property type="nucleotide sequence ID" value="NZ_BAAAYZ010000072.1"/>
</dbReference>
<keyword evidence="3" id="KW-0378">Hydrolase</keyword>
<dbReference type="PANTHER" id="PTHR47359:SF3">
    <property type="entry name" value="NLP_P60 DOMAIN-CONTAINING PROTEIN-RELATED"/>
    <property type="match status" value="1"/>
</dbReference>
<evidence type="ECO:0000256" key="2">
    <source>
        <dbReference type="ARBA" id="ARBA00022670"/>
    </source>
</evidence>
<evidence type="ECO:0000256" key="1">
    <source>
        <dbReference type="ARBA" id="ARBA00007074"/>
    </source>
</evidence>
<evidence type="ECO:0000259" key="6">
    <source>
        <dbReference type="PROSITE" id="PS51935"/>
    </source>
</evidence>
<proteinExistence type="inferred from homology"/>
<feature type="compositionally biased region" description="Basic and acidic residues" evidence="5">
    <location>
        <begin position="72"/>
        <end position="83"/>
    </location>
</feature>
<reference evidence="7" key="1">
    <citation type="submission" date="2024-01" db="EMBL/GenBank/DDBJ databases">
        <title>First draft genome sequence data of TA4-1, the type strain of Gram-positive actinobacterium Streptomyces chiangmaiensis.</title>
        <authorList>
            <person name="Yasawong M."/>
            <person name="Nantapong N."/>
        </authorList>
    </citation>
    <scope>NUCLEOTIDE SEQUENCE</scope>
    <source>
        <strain evidence="7">TA4-1</strain>
    </source>
</reference>
<feature type="compositionally biased region" description="Basic and acidic residues" evidence="5">
    <location>
        <begin position="29"/>
        <end position="52"/>
    </location>
</feature>
<name>A0ABU7FBN4_9ACTN</name>
<feature type="region of interest" description="Disordered" evidence="5">
    <location>
        <begin position="1"/>
        <end position="83"/>
    </location>
</feature>
<feature type="domain" description="NlpC/P60" evidence="6">
    <location>
        <begin position="380"/>
        <end position="498"/>
    </location>
</feature>
<organism evidence="7 8">
    <name type="scientific">Streptomyces chiangmaiensis</name>
    <dbReference type="NCBI Taxonomy" id="766497"/>
    <lineage>
        <taxon>Bacteria</taxon>
        <taxon>Bacillati</taxon>
        <taxon>Actinomycetota</taxon>
        <taxon>Actinomycetes</taxon>
        <taxon>Kitasatosporales</taxon>
        <taxon>Streptomycetaceae</taxon>
        <taxon>Streptomyces</taxon>
    </lineage>
</organism>
<dbReference type="Gene3D" id="3.90.1720.10">
    <property type="entry name" value="endopeptidase domain like (from Nostoc punctiforme)"/>
    <property type="match status" value="1"/>
</dbReference>
<comment type="caution">
    <text evidence="7">The sequence shown here is derived from an EMBL/GenBank/DDBJ whole genome shotgun (WGS) entry which is preliminary data.</text>
</comment>
<evidence type="ECO:0000256" key="3">
    <source>
        <dbReference type="ARBA" id="ARBA00022801"/>
    </source>
</evidence>
<keyword evidence="2" id="KW-0645">Protease</keyword>
<feature type="region of interest" description="Disordered" evidence="5">
    <location>
        <begin position="189"/>
        <end position="225"/>
    </location>
</feature>
<dbReference type="PROSITE" id="PS51935">
    <property type="entry name" value="NLPC_P60"/>
    <property type="match status" value="1"/>
</dbReference>